<dbReference type="InterPro" id="IPR039426">
    <property type="entry name" value="TonB-dep_rcpt-like"/>
</dbReference>
<feature type="domain" description="TonB-dependent receptor plug" evidence="8">
    <location>
        <begin position="44"/>
        <end position="144"/>
    </location>
</feature>
<keyword evidence="5" id="KW-0472">Membrane</keyword>
<evidence type="ECO:0000256" key="1">
    <source>
        <dbReference type="ARBA" id="ARBA00004571"/>
    </source>
</evidence>
<evidence type="ECO:0000256" key="6">
    <source>
        <dbReference type="ARBA" id="ARBA00023237"/>
    </source>
</evidence>
<evidence type="ECO:0000313" key="10">
    <source>
        <dbReference type="Proteomes" id="UP000557688"/>
    </source>
</evidence>
<feature type="chain" id="PRO_5032872664" evidence="7">
    <location>
        <begin position="35"/>
        <end position="728"/>
    </location>
</feature>
<dbReference type="InterPro" id="IPR037066">
    <property type="entry name" value="Plug_dom_sf"/>
</dbReference>
<dbReference type="GO" id="GO:0044718">
    <property type="term" value="P:siderophore transmembrane transport"/>
    <property type="evidence" value="ECO:0007669"/>
    <property type="project" value="TreeGrafter"/>
</dbReference>
<dbReference type="RefSeq" id="WP_183275227.1">
    <property type="nucleotide sequence ID" value="NZ_JACHXV010000007.1"/>
</dbReference>
<feature type="signal peptide" evidence="7">
    <location>
        <begin position="1"/>
        <end position="34"/>
    </location>
</feature>
<protein>
    <submittedName>
        <fullName evidence="9">Iron complex outermembrane receptor protein</fullName>
    </submittedName>
</protein>
<dbReference type="Gene3D" id="2.40.170.20">
    <property type="entry name" value="TonB-dependent receptor, beta-barrel domain"/>
    <property type="match status" value="1"/>
</dbReference>
<dbReference type="GO" id="GO:0015344">
    <property type="term" value="F:siderophore uptake transmembrane transporter activity"/>
    <property type="evidence" value="ECO:0007669"/>
    <property type="project" value="TreeGrafter"/>
</dbReference>
<dbReference type="Gene3D" id="2.170.130.10">
    <property type="entry name" value="TonB-dependent receptor, plug domain"/>
    <property type="match status" value="1"/>
</dbReference>
<keyword evidence="2" id="KW-0813">Transport</keyword>
<comment type="subcellular location">
    <subcellularLocation>
        <location evidence="1">Cell outer membrane</location>
        <topology evidence="1">Multi-pass membrane protein</topology>
    </subcellularLocation>
</comment>
<evidence type="ECO:0000256" key="4">
    <source>
        <dbReference type="ARBA" id="ARBA00022692"/>
    </source>
</evidence>
<name>A0A839UX03_9PROT</name>
<keyword evidence="7" id="KW-0732">Signal</keyword>
<dbReference type="Proteomes" id="UP000557688">
    <property type="component" value="Unassembled WGS sequence"/>
</dbReference>
<dbReference type="AlphaFoldDB" id="A0A839UX03"/>
<evidence type="ECO:0000313" key="9">
    <source>
        <dbReference type="EMBL" id="MBB3174347.1"/>
    </source>
</evidence>
<evidence type="ECO:0000256" key="5">
    <source>
        <dbReference type="ARBA" id="ARBA00023136"/>
    </source>
</evidence>
<keyword evidence="4" id="KW-0812">Transmembrane</keyword>
<gene>
    <name evidence="9" type="ORF">FHR90_002188</name>
</gene>
<keyword evidence="3" id="KW-1134">Transmembrane beta strand</keyword>
<keyword evidence="9" id="KW-0675">Receptor</keyword>
<evidence type="ECO:0000256" key="2">
    <source>
        <dbReference type="ARBA" id="ARBA00022448"/>
    </source>
</evidence>
<dbReference type="Pfam" id="PF07715">
    <property type="entry name" value="Plug"/>
    <property type="match status" value="1"/>
</dbReference>
<dbReference type="InterPro" id="IPR012910">
    <property type="entry name" value="Plug_dom"/>
</dbReference>
<keyword evidence="10" id="KW-1185">Reference proteome</keyword>
<keyword evidence="6" id="KW-0998">Cell outer membrane</keyword>
<dbReference type="PANTHER" id="PTHR30069:SF49">
    <property type="entry name" value="OUTER MEMBRANE PROTEIN C"/>
    <property type="match status" value="1"/>
</dbReference>
<organism evidence="9 10">
    <name type="scientific">Endobacter medicaginis</name>
    <dbReference type="NCBI Taxonomy" id="1181271"/>
    <lineage>
        <taxon>Bacteria</taxon>
        <taxon>Pseudomonadati</taxon>
        <taxon>Pseudomonadota</taxon>
        <taxon>Alphaproteobacteria</taxon>
        <taxon>Acetobacterales</taxon>
        <taxon>Acetobacteraceae</taxon>
        <taxon>Endobacter</taxon>
    </lineage>
</organism>
<reference evidence="9 10" key="1">
    <citation type="submission" date="2020-08" db="EMBL/GenBank/DDBJ databases">
        <title>Genomic Encyclopedia of Type Strains, Phase III (KMG-III): the genomes of soil and plant-associated and newly described type strains.</title>
        <authorList>
            <person name="Whitman W."/>
        </authorList>
    </citation>
    <scope>NUCLEOTIDE SEQUENCE [LARGE SCALE GENOMIC DNA]</scope>
    <source>
        <strain evidence="9 10">CECT 8088</strain>
    </source>
</reference>
<accession>A0A839UX03</accession>
<dbReference type="GO" id="GO:0009279">
    <property type="term" value="C:cell outer membrane"/>
    <property type="evidence" value="ECO:0007669"/>
    <property type="project" value="UniProtKB-SubCell"/>
</dbReference>
<dbReference type="EMBL" id="JACHXV010000007">
    <property type="protein sequence ID" value="MBB3174347.1"/>
    <property type="molecule type" value="Genomic_DNA"/>
</dbReference>
<comment type="caution">
    <text evidence="9">The sequence shown here is derived from an EMBL/GenBank/DDBJ whole genome shotgun (WGS) entry which is preliminary data.</text>
</comment>
<dbReference type="InterPro" id="IPR036942">
    <property type="entry name" value="Beta-barrel_TonB_sf"/>
</dbReference>
<sequence length="728" mass="78552">MSIQPPARGRARMAGRLPVVLLLGTTAPCRPALAADAPTAVIEQSITVLGVSTLPAHDADTTALFTGTPGFSAYSAGGVSALPVLDGMADDRINTLIDGVRMESACPNHMNPAMSYIDPDMVQTARAIAGITPVSLGGDSTGGTIEIRRRPPRYAEPGHVLVTGRLAANYGSNADGRGVSGEVTVADDHLSLRWSGAYRQADDYRAGGDGGIVRSTSFLAFNHAATLGLQGRNDQFELTFGQQDIPYEAFANQYMDMTNNRSSFLNGRWTHRFDRGFLDGASLELGGHWQRVDHVMNMLDDKGGHSATTGMPMNTAARQAGYALDLTIPRGIHTVKLGTSFDHDGLNDWWPPLPGSMMMGPGTWHNVNDAHRDHEAQYLQWDAQWNRRLSTELGWRNDIVMMNTGPVAPYSRMAMSMGTMPMDAMPMDAMAMPSDDAMAADAFNAAHRGRTDVNFDVTATAKYLITDALDIEGGYARKTRSPNLYERYAWGVDAMAAEMIGWFGDGNGYVGNLNLRPETANIASFTLLWHDPAQGDADAQRWRLSVRPFTNYTQGYINVVSLGALGAGASLLQFANHDAESFGVDVGGHARLWADRRFGRGTLDTTLSWVRGTDLTTGTSLYHQMPLNGVTTLSERLGAFAGRISLSWAAAKTLVDALRDEPATPGYALLGFGASWRWRGTTLDVGVDNALDHTYVLPLGGRMLDAGEGRRALLAPGRSVNVSLATTF</sequence>
<proteinExistence type="predicted"/>
<evidence type="ECO:0000259" key="8">
    <source>
        <dbReference type="Pfam" id="PF07715"/>
    </source>
</evidence>
<evidence type="ECO:0000256" key="3">
    <source>
        <dbReference type="ARBA" id="ARBA00022452"/>
    </source>
</evidence>
<evidence type="ECO:0000256" key="7">
    <source>
        <dbReference type="SAM" id="SignalP"/>
    </source>
</evidence>
<dbReference type="PANTHER" id="PTHR30069">
    <property type="entry name" value="TONB-DEPENDENT OUTER MEMBRANE RECEPTOR"/>
    <property type="match status" value="1"/>
</dbReference>
<dbReference type="SUPFAM" id="SSF56935">
    <property type="entry name" value="Porins"/>
    <property type="match status" value="1"/>
</dbReference>